<evidence type="ECO:0008006" key="6">
    <source>
        <dbReference type="Google" id="ProtNLM"/>
    </source>
</evidence>
<gene>
    <name evidence="4" type="ORF">B0I36DRAFT_426900</name>
</gene>
<evidence type="ECO:0000259" key="2">
    <source>
        <dbReference type="Pfam" id="PF06159"/>
    </source>
</evidence>
<dbReference type="Pfam" id="PF23647">
    <property type="entry name" value="TRAPPC13_M"/>
    <property type="match status" value="1"/>
</dbReference>
<dbReference type="EMBL" id="JAGTJQ010000001">
    <property type="protein sequence ID" value="KAH7040455.1"/>
    <property type="molecule type" value="Genomic_DNA"/>
</dbReference>
<evidence type="ECO:0000259" key="3">
    <source>
        <dbReference type="Pfam" id="PF23647"/>
    </source>
</evidence>
<comment type="caution">
    <text evidence="4">The sequence shown here is derived from an EMBL/GenBank/DDBJ whole genome shotgun (WGS) entry which is preliminary data.</text>
</comment>
<accession>A0A9P9BWC2</accession>
<dbReference type="InterPro" id="IPR055429">
    <property type="entry name" value="TRAPPC13_M"/>
</dbReference>
<feature type="compositionally biased region" description="Low complexity" evidence="1">
    <location>
        <begin position="50"/>
        <end position="61"/>
    </location>
</feature>
<feature type="region of interest" description="Disordered" evidence="1">
    <location>
        <begin position="260"/>
        <end position="284"/>
    </location>
</feature>
<feature type="region of interest" description="Disordered" evidence="1">
    <location>
        <begin position="113"/>
        <end position="138"/>
    </location>
</feature>
<feature type="region of interest" description="Disordered" evidence="1">
    <location>
        <begin position="150"/>
        <end position="194"/>
    </location>
</feature>
<evidence type="ECO:0000256" key="1">
    <source>
        <dbReference type="SAM" id="MobiDB-lite"/>
    </source>
</evidence>
<dbReference type="InterPro" id="IPR010378">
    <property type="entry name" value="TRAPPC13"/>
</dbReference>
<reference evidence="4" key="1">
    <citation type="journal article" date="2021" name="Nat. Commun.">
        <title>Genetic determinants of endophytism in the Arabidopsis root mycobiome.</title>
        <authorList>
            <person name="Mesny F."/>
            <person name="Miyauchi S."/>
            <person name="Thiergart T."/>
            <person name="Pickel B."/>
            <person name="Atanasova L."/>
            <person name="Karlsson M."/>
            <person name="Huettel B."/>
            <person name="Barry K.W."/>
            <person name="Haridas S."/>
            <person name="Chen C."/>
            <person name="Bauer D."/>
            <person name="Andreopoulos W."/>
            <person name="Pangilinan J."/>
            <person name="LaButti K."/>
            <person name="Riley R."/>
            <person name="Lipzen A."/>
            <person name="Clum A."/>
            <person name="Drula E."/>
            <person name="Henrissat B."/>
            <person name="Kohler A."/>
            <person name="Grigoriev I.V."/>
            <person name="Martin F.M."/>
            <person name="Hacquard S."/>
        </authorList>
    </citation>
    <scope>NUCLEOTIDE SEQUENCE</scope>
    <source>
        <strain evidence="4">MPI-CAGE-CH-0230</strain>
    </source>
</reference>
<feature type="region of interest" description="Disordered" evidence="1">
    <location>
        <begin position="36"/>
        <end position="61"/>
    </location>
</feature>
<evidence type="ECO:0000313" key="4">
    <source>
        <dbReference type="EMBL" id="KAH7040455.1"/>
    </source>
</evidence>
<dbReference type="PANTHER" id="PTHR13134:SF3">
    <property type="entry name" value="TRAFFICKING PROTEIN PARTICLE COMPLEX SUBUNIT 13"/>
    <property type="match status" value="1"/>
</dbReference>
<name>A0A9P9BWC2_9PEZI</name>
<dbReference type="Proteomes" id="UP000756346">
    <property type="component" value="Unassembled WGS sequence"/>
</dbReference>
<proteinExistence type="predicted"/>
<protein>
    <recommendedName>
        <fullName evidence="6">DUF974 domain-containing protein</fullName>
    </recommendedName>
</protein>
<dbReference type="RefSeq" id="XP_046018510.1">
    <property type="nucleotide sequence ID" value="XM_046162406.1"/>
</dbReference>
<evidence type="ECO:0000313" key="5">
    <source>
        <dbReference type="Proteomes" id="UP000756346"/>
    </source>
</evidence>
<dbReference type="Pfam" id="PF06159">
    <property type="entry name" value="TRAPPC13_N"/>
    <property type="match status" value="1"/>
</dbReference>
<dbReference type="AlphaFoldDB" id="A0A9P9BWC2"/>
<feature type="compositionally biased region" description="Low complexity" evidence="1">
    <location>
        <begin position="171"/>
        <end position="180"/>
    </location>
</feature>
<organism evidence="4 5">
    <name type="scientific">Microdochium trichocladiopsis</name>
    <dbReference type="NCBI Taxonomy" id="1682393"/>
    <lineage>
        <taxon>Eukaryota</taxon>
        <taxon>Fungi</taxon>
        <taxon>Dikarya</taxon>
        <taxon>Ascomycota</taxon>
        <taxon>Pezizomycotina</taxon>
        <taxon>Sordariomycetes</taxon>
        <taxon>Xylariomycetidae</taxon>
        <taxon>Xylariales</taxon>
        <taxon>Microdochiaceae</taxon>
        <taxon>Microdochium</taxon>
    </lineage>
</organism>
<feature type="domain" description="Trafficking protein particle complex subunit 13 middle" evidence="3">
    <location>
        <begin position="280"/>
        <end position="385"/>
    </location>
</feature>
<dbReference type="OrthoDB" id="10250284at2759"/>
<sequence>MSHQRYPSIDPVKEPHAVSLKVLRLSRPSLVSQHSLLAPTSPIPAPLDRPSSTSSSSKPATIPASLAYQTTSDTNPDPFLLTPILNLPPSFGSAYVGETFSCTLCANHDALGDPPASGGGPGDNYSQQQQQHYQKKKSIRDVRIEAEMKTPGSGAVQQLSLTPTDMPPPSTTGAAHTSETAGGGGGSSGTQGVDLEPGQTLQKIVNFDLKDEGNHVLAVTVSYYEATETSGRTRTFRKLYQFICKGALIVRTKVGPLPAPSAMATDAQRASQDGSDGGVHSEKKRRKWVMEAQLENCSEDAMQLSRVLLELDPGVHYRDCNWEATGSPRPVLQPGEIQQCCFIVGEDEVGSAVEGKDGRIVFGVLGIGWRSEMGNKGYLTTGKLGTRVVR</sequence>
<dbReference type="InterPro" id="IPR055427">
    <property type="entry name" value="TRAPPC13_N"/>
</dbReference>
<dbReference type="GO" id="GO:1990072">
    <property type="term" value="C:TRAPPIII protein complex"/>
    <property type="evidence" value="ECO:0007669"/>
    <property type="project" value="TreeGrafter"/>
</dbReference>
<feature type="domain" description="Trafficking protein particle complex subunit 13 N-terminal" evidence="2">
    <location>
        <begin position="16"/>
        <end position="244"/>
    </location>
</feature>
<dbReference type="PANTHER" id="PTHR13134">
    <property type="entry name" value="TRAFFICKING PROTEIN PARTICLE COMPLEX SUBUNIT 13"/>
    <property type="match status" value="1"/>
</dbReference>
<keyword evidence="5" id="KW-1185">Reference proteome</keyword>
<dbReference type="GeneID" id="70191952"/>